<accession>Q822P1</accession>
<reference evidence="1 2" key="1">
    <citation type="journal article" date="2003" name="Nucleic Acids Res.">
        <title>Genome sequence of Chlamydophila caviae (Chlamydia psittaci GPIC): examining the role of niche-specific genes in the evolution of the Chlamydiaceae.</title>
        <authorList>
            <person name="Read T.D."/>
            <person name="Myers G.S.A."/>
            <person name="Brunham R.C."/>
            <person name="Nelson W.C."/>
            <person name="Paulsen I.T."/>
            <person name="Heidelberg J.F."/>
            <person name="Holtzapple E.K."/>
            <person name="Khouri H.M."/>
            <person name="Federova N.B."/>
            <person name="Carty H.A."/>
            <person name="Umayam L.A."/>
            <person name="Haft D.H."/>
            <person name="Peterson J.D."/>
            <person name="Beanan M.J."/>
            <person name="White O."/>
            <person name="Salzberg S.L."/>
            <person name="Hsia R.-C."/>
            <person name="McClarty G."/>
            <person name="Rank R.G."/>
            <person name="Bavoil P.M."/>
            <person name="Fraser C.M."/>
        </authorList>
    </citation>
    <scope>NUCLEOTIDE SEQUENCE [LARGE SCALE GENOMIC DNA]</scope>
    <source>
        <strain evidence="2">ATCC VR-813 / DSM 19441 / 03DC25 / GPIC</strain>
    </source>
</reference>
<dbReference type="InterPro" id="IPR010792">
    <property type="entry name" value="DUF1389"/>
</dbReference>
<evidence type="ECO:0000313" key="2">
    <source>
        <dbReference type="Proteomes" id="UP000002193"/>
    </source>
</evidence>
<dbReference type="OrthoDB" id="9865899at2"/>
<proteinExistence type="predicted"/>
<dbReference type="RefSeq" id="WP_011006595.1">
    <property type="nucleotide sequence ID" value="NC_003361.3"/>
</dbReference>
<dbReference type="Proteomes" id="UP000002193">
    <property type="component" value="Chromosome"/>
</dbReference>
<evidence type="ECO:0000313" key="1">
    <source>
        <dbReference type="EMBL" id="AAP05380.1"/>
    </source>
</evidence>
<dbReference type="KEGG" id="cca:CCA_00638"/>
<protein>
    <submittedName>
        <fullName evidence="1">Uncharacterized protein</fullName>
    </submittedName>
</protein>
<name>Q822P1_CHLCV</name>
<keyword evidence="2" id="KW-1185">Reference proteome</keyword>
<dbReference type="EMBL" id="AE015925">
    <property type="protein sequence ID" value="AAP05380.1"/>
    <property type="molecule type" value="Genomic_DNA"/>
</dbReference>
<organism evidence="1 2">
    <name type="scientific">Chlamydia caviae (strain ATCC VR-813 / DSM 19441 / 03DC25 / GPIC)</name>
    <name type="common">Chlamydophila caviae</name>
    <dbReference type="NCBI Taxonomy" id="227941"/>
    <lineage>
        <taxon>Bacteria</taxon>
        <taxon>Pseudomonadati</taxon>
        <taxon>Chlamydiota</taxon>
        <taxon>Chlamydiia</taxon>
        <taxon>Chlamydiales</taxon>
        <taxon>Chlamydiaceae</taxon>
        <taxon>Chlamydia/Chlamydophila group</taxon>
        <taxon>Chlamydia</taxon>
    </lineage>
</organism>
<dbReference type="Pfam" id="PF07146">
    <property type="entry name" value="DUF1389"/>
    <property type="match status" value="1"/>
</dbReference>
<dbReference type="HOGENOM" id="CLU_2394429_0_0_0"/>
<gene>
    <name evidence="1" type="ordered locus">CCA_00638</name>
</gene>
<dbReference type="AlphaFoldDB" id="Q822P1"/>
<sequence length="93" mass="11061">MSCVIFYFDTSRVKAEKFGFEWLQIVCGGVERLDLEDLLFTHFPFCLINEFIQLGPREFPELEDLDLPIYWLNRLCLSDGLDTVFHPYVWMFA</sequence>